<evidence type="ECO:0000313" key="3">
    <source>
        <dbReference type="Proteomes" id="UP000264071"/>
    </source>
</evidence>
<dbReference type="Gene3D" id="3.10.450.50">
    <property type="match status" value="1"/>
</dbReference>
<proteinExistence type="predicted"/>
<feature type="domain" description="DUF4440" evidence="1">
    <location>
        <begin position="34"/>
        <end position="144"/>
    </location>
</feature>
<reference evidence="2 3" key="1">
    <citation type="journal article" date="2018" name="Nat. Biotechnol.">
        <title>A standardized bacterial taxonomy based on genome phylogeny substantially revises the tree of life.</title>
        <authorList>
            <person name="Parks D.H."/>
            <person name="Chuvochina M."/>
            <person name="Waite D.W."/>
            <person name="Rinke C."/>
            <person name="Skarshewski A."/>
            <person name="Chaumeil P.A."/>
            <person name="Hugenholtz P."/>
        </authorList>
    </citation>
    <scope>NUCLEOTIDE SEQUENCE [LARGE SCALE GENOMIC DNA]</scope>
    <source>
        <strain evidence="2">UBA8844</strain>
    </source>
</reference>
<organism evidence="2 3">
    <name type="scientific">Gemmatimonas aurantiaca</name>
    <dbReference type="NCBI Taxonomy" id="173480"/>
    <lineage>
        <taxon>Bacteria</taxon>
        <taxon>Pseudomonadati</taxon>
        <taxon>Gemmatimonadota</taxon>
        <taxon>Gemmatimonadia</taxon>
        <taxon>Gemmatimonadales</taxon>
        <taxon>Gemmatimonadaceae</taxon>
        <taxon>Gemmatimonas</taxon>
    </lineage>
</organism>
<dbReference type="AlphaFoldDB" id="A0A3D4V8N0"/>
<name>A0A3D4V8N0_9BACT</name>
<evidence type="ECO:0000259" key="1">
    <source>
        <dbReference type="Pfam" id="PF14534"/>
    </source>
</evidence>
<dbReference type="SUPFAM" id="SSF54427">
    <property type="entry name" value="NTF2-like"/>
    <property type="match status" value="1"/>
</dbReference>
<gene>
    <name evidence="2" type="ORF">DGD08_07205</name>
</gene>
<dbReference type="Pfam" id="PF14534">
    <property type="entry name" value="DUF4440"/>
    <property type="match status" value="1"/>
</dbReference>
<sequence>MPSPCCERANTAWNCSSGISAERLLTRDYAADVRLLRQQSNEAIAARDADRVVSFMDASIEVAVAGGPALRGIPANRDAFAQQMAEPGFGGYVRTPEQVTVHESPLRADERGMWVGRWRVQGRVHEQRGAYSAEWRVTPAGWRIVREVYRELPD</sequence>
<protein>
    <submittedName>
        <fullName evidence="2">Nuclear transport factor 2 family protein</fullName>
    </submittedName>
</protein>
<evidence type="ECO:0000313" key="2">
    <source>
        <dbReference type="EMBL" id="HCT56988.1"/>
    </source>
</evidence>
<dbReference type="EMBL" id="DPIY01000006">
    <property type="protein sequence ID" value="HCT56988.1"/>
    <property type="molecule type" value="Genomic_DNA"/>
</dbReference>
<accession>A0A3D4V8N0</accession>
<comment type="caution">
    <text evidence="2">The sequence shown here is derived from an EMBL/GenBank/DDBJ whole genome shotgun (WGS) entry which is preliminary data.</text>
</comment>
<dbReference type="InterPro" id="IPR032710">
    <property type="entry name" value="NTF2-like_dom_sf"/>
</dbReference>
<dbReference type="InterPro" id="IPR027843">
    <property type="entry name" value="DUF4440"/>
</dbReference>
<dbReference type="Proteomes" id="UP000264071">
    <property type="component" value="Unassembled WGS sequence"/>
</dbReference>